<protein>
    <recommendedName>
        <fullName evidence="2">Bacterial repeat domain-containing protein</fullName>
    </recommendedName>
</protein>
<name>D7CW71_TRURR</name>
<keyword evidence="1" id="KW-0732">Signal</keyword>
<evidence type="ECO:0000259" key="2">
    <source>
        <dbReference type="Pfam" id="PF18998"/>
    </source>
</evidence>
<evidence type="ECO:0000313" key="4">
    <source>
        <dbReference type="Proteomes" id="UP000000379"/>
    </source>
</evidence>
<gene>
    <name evidence="3" type="ordered locus">Trad_1211</name>
</gene>
<keyword evidence="4" id="KW-1185">Reference proteome</keyword>
<dbReference type="AlphaFoldDB" id="D7CW71"/>
<dbReference type="PROSITE" id="PS51257">
    <property type="entry name" value="PROKAR_LIPOPROTEIN"/>
    <property type="match status" value="1"/>
</dbReference>
<accession>D7CW71</accession>
<feature type="domain" description="Bacterial repeat" evidence="2">
    <location>
        <begin position="33"/>
        <end position="106"/>
    </location>
</feature>
<reference evidence="3 4" key="2">
    <citation type="journal article" date="2011" name="Stand. Genomic Sci.">
        <title>Complete genome sequence of Truepera radiovictrix type strain (RQ-24).</title>
        <authorList>
            <person name="Ivanova N."/>
            <person name="Rohde C."/>
            <person name="Munk C."/>
            <person name="Nolan M."/>
            <person name="Lucas S."/>
            <person name="Del Rio T.G."/>
            <person name="Tice H."/>
            <person name="Deshpande S."/>
            <person name="Cheng J.F."/>
            <person name="Tapia R."/>
            <person name="Han C."/>
            <person name="Goodwin L."/>
            <person name="Pitluck S."/>
            <person name="Liolios K."/>
            <person name="Mavromatis K."/>
            <person name="Mikhailova N."/>
            <person name="Pati A."/>
            <person name="Chen A."/>
            <person name="Palaniappan K."/>
            <person name="Land M."/>
            <person name="Hauser L."/>
            <person name="Chang Y.J."/>
            <person name="Jeffries C.D."/>
            <person name="Brambilla E."/>
            <person name="Rohde M."/>
            <person name="Goker M."/>
            <person name="Tindall B.J."/>
            <person name="Woyke T."/>
            <person name="Bristow J."/>
            <person name="Eisen J.A."/>
            <person name="Markowitz V."/>
            <person name="Hugenholtz P."/>
            <person name="Kyrpides N.C."/>
            <person name="Klenk H.P."/>
            <person name="Lapidus A."/>
        </authorList>
    </citation>
    <scope>NUCLEOTIDE SEQUENCE [LARGE SCALE GENOMIC DNA]</scope>
    <source>
        <strain evidence="4">DSM 17093 / CIP 108686 / LMG 22925 / RQ-24</strain>
    </source>
</reference>
<feature type="signal peptide" evidence="1">
    <location>
        <begin position="1"/>
        <end position="26"/>
    </location>
</feature>
<feature type="chain" id="PRO_5003094656" description="Bacterial repeat domain-containing protein" evidence="1">
    <location>
        <begin position="27"/>
        <end position="345"/>
    </location>
</feature>
<dbReference type="HOGENOM" id="CLU_803956_0_0_0"/>
<dbReference type="STRING" id="649638.Trad_1211"/>
<proteinExistence type="predicted"/>
<dbReference type="Pfam" id="PF18998">
    <property type="entry name" value="Flg_new_2"/>
    <property type="match status" value="1"/>
</dbReference>
<organism evidence="3 4">
    <name type="scientific">Truepera radiovictrix (strain DSM 17093 / CIP 108686 / LMG 22925 / RQ-24)</name>
    <dbReference type="NCBI Taxonomy" id="649638"/>
    <lineage>
        <taxon>Bacteria</taxon>
        <taxon>Thermotogati</taxon>
        <taxon>Deinococcota</taxon>
        <taxon>Deinococci</taxon>
        <taxon>Trueperales</taxon>
        <taxon>Trueperaceae</taxon>
        <taxon>Truepera</taxon>
    </lineage>
</organism>
<sequence>MSAVTRPFYLGSLLVWLLAACGGSSSEPETRHTLTVTVVGNGAVTGEGISCGDDCTEAYPAGTRVTLTAAAAGSSFSGWSGACSGAGTCTVTMDGRKQVEAAFEAQTGSRITGYTMTPPSPATLDRNGRVEVTLSYALAEADVGTVAISAVPLSGGRVLTTPLDGKDYNKIVFQSFTPRQAQGSRTLSFYPSLTPGAFDETVTIDAVRLVIFTVGRDQEDRYREEVATDYTFTFEPPQESDFRITRVEPPAPITFNGAPGEIKVYWEGHPVTFPVTMELRRPDCPAEVECRLTDQRYEEAANPLVYSVVCRGGGTRPVLATYDVRLSDSDNRRTQLEKVEIQCVP</sequence>
<dbReference type="EMBL" id="CP002049">
    <property type="protein sequence ID" value="ADI14334.1"/>
    <property type="molecule type" value="Genomic_DNA"/>
</dbReference>
<evidence type="ECO:0000313" key="3">
    <source>
        <dbReference type="EMBL" id="ADI14334.1"/>
    </source>
</evidence>
<dbReference type="InterPro" id="IPR044060">
    <property type="entry name" value="Bacterial_rp_domain"/>
</dbReference>
<dbReference type="RefSeq" id="WP_013177704.1">
    <property type="nucleotide sequence ID" value="NC_014221.1"/>
</dbReference>
<evidence type="ECO:0000256" key="1">
    <source>
        <dbReference type="SAM" id="SignalP"/>
    </source>
</evidence>
<dbReference type="Proteomes" id="UP000000379">
    <property type="component" value="Chromosome"/>
</dbReference>
<dbReference type="KEGG" id="tra:Trad_1211"/>
<reference evidence="4" key="1">
    <citation type="submission" date="2010-05" db="EMBL/GenBank/DDBJ databases">
        <title>The complete genome of Truepera radiovictris DSM 17093.</title>
        <authorList>
            <consortium name="US DOE Joint Genome Institute (JGI-PGF)"/>
            <person name="Lucas S."/>
            <person name="Copeland A."/>
            <person name="Lapidus A."/>
            <person name="Glavina del Rio T."/>
            <person name="Dalin E."/>
            <person name="Tice H."/>
            <person name="Bruce D."/>
            <person name="Goodwin L."/>
            <person name="Pitluck S."/>
            <person name="Kyrpides N."/>
            <person name="Mavromatis K."/>
            <person name="Ovchinnikova G."/>
            <person name="Munk A.C."/>
            <person name="Detter J.C."/>
            <person name="Han C."/>
            <person name="Tapia R."/>
            <person name="Land M."/>
            <person name="Hauser L."/>
            <person name="Markowitz V."/>
            <person name="Cheng J.-F."/>
            <person name="Hugenholtz P."/>
            <person name="Woyke T."/>
            <person name="Wu D."/>
            <person name="Tindall B."/>
            <person name="Pomrenke H.G."/>
            <person name="Brambilla E."/>
            <person name="Klenk H.-P."/>
            <person name="Eisen J.A."/>
        </authorList>
    </citation>
    <scope>NUCLEOTIDE SEQUENCE [LARGE SCALE GENOMIC DNA]</scope>
    <source>
        <strain evidence="4">DSM 17093 / CIP 108686 / LMG 22925 / RQ-24</strain>
    </source>
</reference>